<dbReference type="Proteomes" id="UP000605259">
    <property type="component" value="Unassembled WGS sequence"/>
</dbReference>
<dbReference type="Pfam" id="PF00016">
    <property type="entry name" value="RuBisCO_large"/>
    <property type="match status" value="1"/>
</dbReference>
<comment type="miscellaneous">
    <text evidence="6">Has no RuBP-carboxylation activity.</text>
</comment>
<feature type="binding site" evidence="6">
    <location>
        <position position="176"/>
    </location>
    <ligand>
        <name>Mg(2+)</name>
        <dbReference type="ChEBI" id="CHEBI:18420"/>
    </ligand>
</feature>
<dbReference type="Gene3D" id="3.30.70.150">
    <property type="entry name" value="RuBisCO large subunit, N-terminal domain"/>
    <property type="match status" value="1"/>
</dbReference>
<dbReference type="EMBL" id="BMFK01000001">
    <property type="protein sequence ID" value="GGE68843.1"/>
    <property type="molecule type" value="Genomic_DNA"/>
</dbReference>
<dbReference type="SFLD" id="SFLDG00301">
    <property type="entry name" value="RuBisCO-like_proteins"/>
    <property type="match status" value="1"/>
</dbReference>
<comment type="pathway">
    <text evidence="6">Amino-acid biosynthesis; L-methionine biosynthesis via salvage pathway; L-methionine from S-methyl-5-thio-alpha-D-ribose 1-phosphate: step 3/6.</text>
</comment>
<accession>A0A917EPJ6</accession>
<dbReference type="PANTHER" id="PTHR42704:SF17">
    <property type="entry name" value="RIBULOSE BISPHOSPHATE CARBOXYLASE LARGE CHAIN"/>
    <property type="match status" value="1"/>
</dbReference>
<feature type="domain" description="Ribulose bisphosphate carboxylase large subunit ferrodoxin-like N-terminal" evidence="8">
    <location>
        <begin position="12"/>
        <end position="106"/>
    </location>
</feature>
<evidence type="ECO:0000256" key="6">
    <source>
        <dbReference type="HAMAP-Rule" id="MF_01679"/>
    </source>
</evidence>
<dbReference type="InterPro" id="IPR000685">
    <property type="entry name" value="RuBisCO_lsu_C"/>
</dbReference>
<evidence type="ECO:0000256" key="4">
    <source>
        <dbReference type="ARBA" id="ARBA00023167"/>
    </source>
</evidence>
<dbReference type="SUPFAM" id="SSF51649">
    <property type="entry name" value="RuBisCo, C-terminal domain"/>
    <property type="match status" value="1"/>
</dbReference>
<dbReference type="AlphaFoldDB" id="A0A917EPJ6"/>
<feature type="domain" description="Ribulose bisphosphate carboxylase large subunit C-terminal" evidence="7">
    <location>
        <begin position="127"/>
        <end position="398"/>
    </location>
</feature>
<feature type="binding site" evidence="6">
    <location>
        <begin position="359"/>
        <end position="360"/>
    </location>
    <ligand>
        <name>substrate</name>
    </ligand>
</feature>
<comment type="function">
    <text evidence="6">Catalyzes the enolization of 2,3-diketo-5-methylthiopentyl-1-phosphate (DK-MTP-1-P) into 2-hydroxy-3-keto-5-methylthiopentenyl-1-phosphate (HK-MTPenyl-1-P).</text>
</comment>
<dbReference type="InterPro" id="IPR036422">
    <property type="entry name" value="RuBisCO_lsu_N_sf"/>
</dbReference>
<dbReference type="GO" id="GO:0015977">
    <property type="term" value="P:carbon fixation"/>
    <property type="evidence" value="ECO:0007669"/>
    <property type="project" value="InterPro"/>
</dbReference>
<feature type="binding site" evidence="6">
    <location>
        <position position="265"/>
    </location>
    <ligand>
        <name>substrate</name>
    </ligand>
</feature>
<name>A0A917EPJ6_9BACI</name>
<evidence type="ECO:0000256" key="5">
    <source>
        <dbReference type="ARBA" id="ARBA00023235"/>
    </source>
</evidence>
<dbReference type="GO" id="GO:0016984">
    <property type="term" value="F:ribulose-bisphosphate carboxylase activity"/>
    <property type="evidence" value="ECO:0007669"/>
    <property type="project" value="InterPro"/>
</dbReference>
<gene>
    <name evidence="6 9" type="primary">mtnW</name>
    <name evidence="9" type="ORF">GCM10007140_18600</name>
</gene>
<organism evidence="9 10">
    <name type="scientific">Priestia taiwanensis</name>
    <dbReference type="NCBI Taxonomy" id="1347902"/>
    <lineage>
        <taxon>Bacteria</taxon>
        <taxon>Bacillati</taxon>
        <taxon>Bacillota</taxon>
        <taxon>Bacilli</taxon>
        <taxon>Bacillales</taxon>
        <taxon>Bacillaceae</taxon>
        <taxon>Priestia</taxon>
    </lineage>
</organism>
<dbReference type="InterPro" id="IPR033966">
    <property type="entry name" value="RuBisCO"/>
</dbReference>
<dbReference type="GO" id="GO:0043715">
    <property type="term" value="F:2,3-diketo-5-methylthiopentyl-1-phosphate enolase activity"/>
    <property type="evidence" value="ECO:0007669"/>
    <property type="project" value="UniProtKB-UniRule"/>
</dbReference>
<dbReference type="RefSeq" id="WP_188388088.1">
    <property type="nucleotide sequence ID" value="NZ_BMFK01000001.1"/>
</dbReference>
<evidence type="ECO:0000256" key="1">
    <source>
        <dbReference type="ARBA" id="ARBA00022605"/>
    </source>
</evidence>
<dbReference type="GO" id="GO:0000287">
    <property type="term" value="F:magnesium ion binding"/>
    <property type="evidence" value="ECO:0007669"/>
    <property type="project" value="UniProtKB-UniRule"/>
</dbReference>
<keyword evidence="1 6" id="KW-0028">Amino-acid biosynthesis</keyword>
<dbReference type="GO" id="GO:0019509">
    <property type="term" value="P:L-methionine salvage from methylthioadenosine"/>
    <property type="evidence" value="ECO:0007669"/>
    <property type="project" value="UniProtKB-UniRule"/>
</dbReference>
<protein>
    <recommendedName>
        <fullName evidence="6">2,3-diketo-5-methylthiopentyl-1-phosphate enolase</fullName>
        <shortName evidence="6">DK-MTP-1-P enolase</shortName>
        <ecNumber evidence="6">5.3.2.5</ecNumber>
    </recommendedName>
    <alternativeName>
        <fullName evidence="6">RuBisCO-like protein</fullName>
        <shortName evidence="6">RLP</shortName>
    </alternativeName>
</protein>
<evidence type="ECO:0000256" key="3">
    <source>
        <dbReference type="ARBA" id="ARBA00022842"/>
    </source>
</evidence>
<keyword evidence="2 6" id="KW-0479">Metal-binding</keyword>
<comment type="similarity">
    <text evidence="6">Belongs to the RuBisCO large chain family. Type IV subfamily.</text>
</comment>
<dbReference type="InterPro" id="IPR017443">
    <property type="entry name" value="RuBisCO_lsu_fd_N"/>
</dbReference>
<dbReference type="InterPro" id="IPR017717">
    <property type="entry name" value="Diketo-Methiopentyl-P_enolase"/>
</dbReference>
<keyword evidence="10" id="KW-1185">Reference proteome</keyword>
<evidence type="ECO:0000313" key="10">
    <source>
        <dbReference type="Proteomes" id="UP000605259"/>
    </source>
</evidence>
<feature type="binding site" description="via carbamate group" evidence="6">
    <location>
        <position position="174"/>
    </location>
    <ligand>
        <name>Mg(2+)</name>
        <dbReference type="ChEBI" id="CHEBI:18420"/>
    </ligand>
</feature>
<comment type="catalytic activity">
    <reaction evidence="6">
        <text>5-methylsulfanyl-2,3-dioxopentyl phosphate = 2-hydroxy-5-methylsulfanyl-3-oxopent-1-enyl phosphate</text>
        <dbReference type="Rhea" id="RHEA:18769"/>
        <dbReference type="ChEBI" id="CHEBI:58828"/>
        <dbReference type="ChEBI" id="CHEBI:59505"/>
        <dbReference type="EC" id="5.3.2.5"/>
    </reaction>
</comment>
<dbReference type="SFLD" id="SFLDS00014">
    <property type="entry name" value="RuBisCO"/>
    <property type="match status" value="1"/>
</dbReference>
<sequence length="405" mass="44187">MGGVTATYLVHDEKHHLVKKAEGIALGLTIGSWTDLPSLEQQQLKKHKGTIISVEELEEDQWVNTYLGKRVTRGILKIHYPADNYSNDIPAILTTVFGKLSLDGEVKLLDLTLTDDIRANYLGPQYGINGIRNLVGVYDRPLLMSIFKGVIGRSLDDMNAQLRAQALGGIDIVKDDEILFDNPLTPFEKRIRTSKETLTNVYEETGHRTLYAVNLSGRTFDLKEKAKRALDGGADILLFNVFAYGLDVLQSLSEDCELPIPIMAHPAFSGALTPSEFYGVSYPLLLGKLLRLAGADFSLFPSPYGSVALKREETLQIAEKLREKDTYASTFPVPSAGIHPGLVPLLINDFGIDSVINAGGGVHGHPDGAIGGGKAFRRAIDATLQGIPLTEVDDTHVQKALALWG</sequence>
<keyword evidence="3 6" id="KW-0460">Magnesium</keyword>
<dbReference type="EC" id="5.3.2.5" evidence="6"/>
<keyword evidence="5 6" id="KW-0413">Isomerase</keyword>
<feature type="binding site" evidence="6">
    <location>
        <position position="148"/>
    </location>
    <ligand>
        <name>substrate</name>
    </ligand>
</feature>
<dbReference type="Gene3D" id="3.20.20.110">
    <property type="entry name" value="Ribulose bisphosphate carboxylase, large subunit, C-terminal domain"/>
    <property type="match status" value="1"/>
</dbReference>
<evidence type="ECO:0000259" key="8">
    <source>
        <dbReference type="Pfam" id="PF02788"/>
    </source>
</evidence>
<evidence type="ECO:0000313" key="9">
    <source>
        <dbReference type="EMBL" id="GGE68843.1"/>
    </source>
</evidence>
<dbReference type="NCBIfam" id="TIGR03332">
    <property type="entry name" value="salvage_mtnW"/>
    <property type="match status" value="1"/>
</dbReference>
<reference evidence="9" key="1">
    <citation type="journal article" date="2014" name="Int. J. Syst. Evol. Microbiol.">
        <title>Complete genome sequence of Corynebacterium casei LMG S-19264T (=DSM 44701T), isolated from a smear-ripened cheese.</title>
        <authorList>
            <consortium name="US DOE Joint Genome Institute (JGI-PGF)"/>
            <person name="Walter F."/>
            <person name="Albersmeier A."/>
            <person name="Kalinowski J."/>
            <person name="Ruckert C."/>
        </authorList>
    </citation>
    <scope>NUCLEOTIDE SEQUENCE</scope>
    <source>
        <strain evidence="9">CGMCC 1.12698</strain>
    </source>
</reference>
<dbReference type="SUPFAM" id="SSF54966">
    <property type="entry name" value="RuBisCO, large subunit, small (N-terminal) domain"/>
    <property type="match status" value="1"/>
</dbReference>
<dbReference type="Pfam" id="PF02788">
    <property type="entry name" value="RuBisCO_large_N"/>
    <property type="match status" value="1"/>
</dbReference>
<dbReference type="PANTHER" id="PTHR42704">
    <property type="entry name" value="RIBULOSE BISPHOSPHATE CARBOXYLASE"/>
    <property type="match status" value="1"/>
</dbReference>
<evidence type="ECO:0000259" key="7">
    <source>
        <dbReference type="Pfam" id="PF00016"/>
    </source>
</evidence>
<comment type="subunit">
    <text evidence="6">Homodimer.</text>
</comment>
<evidence type="ECO:0000256" key="2">
    <source>
        <dbReference type="ARBA" id="ARBA00022723"/>
    </source>
</evidence>
<comment type="cofactor">
    <cofactor evidence="6">
        <name>Mg(2+)</name>
        <dbReference type="ChEBI" id="CHEBI:18420"/>
    </cofactor>
    <text evidence="6">Binds 1 Mg(2+) ion per subunit.</text>
</comment>
<feature type="binding site" evidence="6">
    <location>
        <position position="177"/>
    </location>
    <ligand>
        <name>Mg(2+)</name>
        <dbReference type="ChEBI" id="CHEBI:18420"/>
    </ligand>
</feature>
<feature type="active site" description="Proton acceptor" evidence="6">
    <location>
        <position position="99"/>
    </location>
</feature>
<feature type="binding site" evidence="6">
    <location>
        <position position="337"/>
    </location>
    <ligand>
        <name>substrate</name>
    </ligand>
</feature>
<dbReference type="HAMAP" id="MF_01679">
    <property type="entry name" value="Salvage_MtnW"/>
    <property type="match status" value="1"/>
</dbReference>
<dbReference type="SFLD" id="SFLDF00157">
    <property type="entry name" value="2_3-diketo-5-methylthiopentyl"/>
    <property type="match status" value="1"/>
</dbReference>
<dbReference type="InterPro" id="IPR036376">
    <property type="entry name" value="RuBisCO_lsu_C_sf"/>
</dbReference>
<feature type="binding site" evidence="6">
    <location>
        <begin position="174"/>
        <end position="177"/>
    </location>
    <ligand>
        <name>substrate</name>
    </ligand>
</feature>
<feature type="modified residue" description="N6-carboxylysine" evidence="6">
    <location>
        <position position="174"/>
    </location>
</feature>
<keyword evidence="4 6" id="KW-0486">Methionine biosynthesis</keyword>
<comment type="caution">
    <text evidence="9">The sequence shown here is derived from an EMBL/GenBank/DDBJ whole genome shotgun (WGS) entry which is preliminary data.</text>
</comment>
<reference evidence="9" key="2">
    <citation type="submission" date="2020-09" db="EMBL/GenBank/DDBJ databases">
        <authorList>
            <person name="Sun Q."/>
            <person name="Zhou Y."/>
        </authorList>
    </citation>
    <scope>NUCLEOTIDE SEQUENCE</scope>
    <source>
        <strain evidence="9">CGMCC 1.12698</strain>
    </source>
</reference>
<dbReference type="NCBIfam" id="NF007095">
    <property type="entry name" value="PRK09549.1"/>
    <property type="match status" value="1"/>
</dbReference>
<proteinExistence type="inferred from homology"/>